<dbReference type="InterPro" id="IPR010310">
    <property type="entry name" value="T7SS_ESAT-6-like"/>
</dbReference>
<proteinExistence type="predicted"/>
<dbReference type="KEGG" id="malv:MALV_13400"/>
<evidence type="ECO:0000313" key="1">
    <source>
        <dbReference type="EMBL" id="BBX26215.1"/>
    </source>
</evidence>
<dbReference type="Gene3D" id="1.10.287.1060">
    <property type="entry name" value="ESAT-6-like"/>
    <property type="match status" value="1"/>
</dbReference>
<accession>A0A6N4UQL0</accession>
<reference evidence="1 2" key="1">
    <citation type="journal article" date="2019" name="Emerg. Microbes Infect.">
        <title>Comprehensive subspecies identification of 175 nontuberculous mycobacteria species based on 7547 genomic profiles.</title>
        <authorList>
            <person name="Matsumoto Y."/>
            <person name="Kinjo T."/>
            <person name="Motooka D."/>
            <person name="Nabeya D."/>
            <person name="Jung N."/>
            <person name="Uechi K."/>
            <person name="Horii T."/>
            <person name="Iida T."/>
            <person name="Fujita J."/>
            <person name="Nakamura S."/>
        </authorList>
    </citation>
    <scope>NUCLEOTIDE SEQUENCE [LARGE SCALE GENOMIC DNA]</scope>
    <source>
        <strain evidence="1 2">JCM 12272</strain>
    </source>
</reference>
<dbReference type="Proteomes" id="UP000466906">
    <property type="component" value="Chromosome"/>
</dbReference>
<dbReference type="Pfam" id="PF06013">
    <property type="entry name" value="WXG100"/>
    <property type="match status" value="1"/>
</dbReference>
<sequence>MRGWHRGLINLSANREGQAQVSGMRVGGLLGANELRVDPTAVSAAADRIDAAADGLRAAHAAVHERIAAAQAGWVGTSAAALSGATAKWQEQSAASYTEMIEHATDYRTAAASYTSTDEGEAADVEAKAAVMGL</sequence>
<dbReference type="SUPFAM" id="SSF140453">
    <property type="entry name" value="EsxAB dimer-like"/>
    <property type="match status" value="1"/>
</dbReference>
<dbReference type="EMBL" id="AP022565">
    <property type="protein sequence ID" value="BBX26215.1"/>
    <property type="molecule type" value="Genomic_DNA"/>
</dbReference>
<evidence type="ECO:0000313" key="2">
    <source>
        <dbReference type="Proteomes" id="UP000466906"/>
    </source>
</evidence>
<keyword evidence="2" id="KW-1185">Reference proteome</keyword>
<organism evidence="1 2">
    <name type="scientific">Mycolicibacterium alvei</name>
    <dbReference type="NCBI Taxonomy" id="67081"/>
    <lineage>
        <taxon>Bacteria</taxon>
        <taxon>Bacillati</taxon>
        <taxon>Actinomycetota</taxon>
        <taxon>Actinomycetes</taxon>
        <taxon>Mycobacteriales</taxon>
        <taxon>Mycobacteriaceae</taxon>
        <taxon>Mycolicibacterium</taxon>
    </lineage>
</organism>
<dbReference type="AlphaFoldDB" id="A0A6N4UQL0"/>
<protein>
    <recommendedName>
        <fullName evidence="3">WXG100 family type VII secretion target</fullName>
    </recommendedName>
</protein>
<dbReference type="InterPro" id="IPR036689">
    <property type="entry name" value="ESAT-6-like_sf"/>
</dbReference>
<gene>
    <name evidence="1" type="ORF">MALV_13400</name>
</gene>
<name>A0A6N4UQL0_9MYCO</name>
<evidence type="ECO:0008006" key="3">
    <source>
        <dbReference type="Google" id="ProtNLM"/>
    </source>
</evidence>